<evidence type="ECO:0000256" key="12">
    <source>
        <dbReference type="ARBA" id="ARBA00023239"/>
    </source>
</evidence>
<keyword evidence="11 15" id="KW-0057">Aromatic amino acid biosynthesis</keyword>
<sequence length="501" mass="55566">MLHPSFDEFLRKTKEGNLIPVYREILADMETPVSAFLKIDRGEYAFLLESVEGGEKWGRYSFLSCNPGLVFKAKGTTVEVITDAGIRSHTVDNDVLESLKAILTQYRPVRTDGLPRFYGGMVGFLAYDVVRQFERIPATTKDDLDLPDALFLLPDTLLIFDNLSHRIKVVSNVFVSETAPSRLREAYDDAARKIDEIVEALRRPLDVRHTGGRGAEKLQLSSSMSHAEFIQAVHRAQEYVRAGDVVQAVISQRLSTKTAADPFDIYRALRIVNPSPYMYYLRLSDFQVVGSSPEVLVRLEEGRIDLRPIAGTRPRGRNDVQDLAMEQELLDDPKERAEHIMLVDLGRNDVGRVAEVGSVTVSELMTVERYSHVMHIVSNIKGTLAEGYDAFDLLRACFPAGTVTGAPKIRAMEIIEELERVRRGPYAGAVGYFGFSGNMDTCITIRTVVITDGTAHVQVGAGIVADSDPDREYEETMNKAKGVLKAIEMAESGDLLTGCAG</sequence>
<evidence type="ECO:0000256" key="2">
    <source>
        <dbReference type="ARBA" id="ARBA00004873"/>
    </source>
</evidence>
<evidence type="ECO:0000313" key="18">
    <source>
        <dbReference type="EMBL" id="MBZ0161028.1"/>
    </source>
</evidence>
<evidence type="ECO:0000256" key="11">
    <source>
        <dbReference type="ARBA" id="ARBA00023141"/>
    </source>
</evidence>
<evidence type="ECO:0000256" key="10">
    <source>
        <dbReference type="ARBA" id="ARBA00022842"/>
    </source>
</evidence>
<comment type="catalytic activity">
    <reaction evidence="14 15">
        <text>chorismate + L-glutamine = anthranilate + pyruvate + L-glutamate + H(+)</text>
        <dbReference type="Rhea" id="RHEA:21732"/>
        <dbReference type="ChEBI" id="CHEBI:15361"/>
        <dbReference type="ChEBI" id="CHEBI:15378"/>
        <dbReference type="ChEBI" id="CHEBI:16567"/>
        <dbReference type="ChEBI" id="CHEBI:29748"/>
        <dbReference type="ChEBI" id="CHEBI:29985"/>
        <dbReference type="ChEBI" id="CHEBI:58359"/>
        <dbReference type="EC" id="4.1.3.27"/>
    </reaction>
</comment>
<dbReference type="Gene3D" id="3.60.120.10">
    <property type="entry name" value="Anthranilate synthase"/>
    <property type="match status" value="1"/>
</dbReference>
<evidence type="ECO:0000256" key="14">
    <source>
        <dbReference type="ARBA" id="ARBA00047683"/>
    </source>
</evidence>
<dbReference type="InterPro" id="IPR015890">
    <property type="entry name" value="Chorismate_C"/>
</dbReference>
<comment type="cofactor">
    <cofactor evidence="1 15">
        <name>Mg(2+)</name>
        <dbReference type="ChEBI" id="CHEBI:18420"/>
    </cofactor>
</comment>
<evidence type="ECO:0000256" key="7">
    <source>
        <dbReference type="ARBA" id="ARBA00022605"/>
    </source>
</evidence>
<keyword evidence="9 15" id="KW-0822">Tryptophan biosynthesis</keyword>
<evidence type="ECO:0000256" key="15">
    <source>
        <dbReference type="RuleBase" id="RU364045"/>
    </source>
</evidence>
<dbReference type="InterPro" id="IPR006805">
    <property type="entry name" value="Anth_synth_I_N"/>
</dbReference>
<evidence type="ECO:0000313" key="19">
    <source>
        <dbReference type="Proteomes" id="UP001197609"/>
    </source>
</evidence>
<accession>A0AAJ1AJN7</accession>
<keyword evidence="12 15" id="KW-0456">Lyase</keyword>
<comment type="similarity">
    <text evidence="3 15">Belongs to the anthranilate synthase component I family.</text>
</comment>
<evidence type="ECO:0000256" key="3">
    <source>
        <dbReference type="ARBA" id="ARBA00009562"/>
    </source>
</evidence>
<organism evidence="18 19">
    <name type="scientific">Candidatus Methylomirabilis tolerans</name>
    <dbReference type="NCBI Taxonomy" id="3123416"/>
    <lineage>
        <taxon>Bacteria</taxon>
        <taxon>Candidatus Methylomirabilota</taxon>
        <taxon>Candidatus Methylomirabilia</taxon>
        <taxon>Candidatus Methylomirabilales</taxon>
        <taxon>Candidatus Methylomirabilaceae</taxon>
        <taxon>Candidatus Methylomirabilis</taxon>
    </lineage>
</organism>
<dbReference type="EC" id="4.1.3.27" evidence="5 15"/>
<dbReference type="EMBL" id="JAIOIU010000166">
    <property type="protein sequence ID" value="MBZ0161028.1"/>
    <property type="molecule type" value="Genomic_DNA"/>
</dbReference>
<evidence type="ECO:0000256" key="8">
    <source>
        <dbReference type="ARBA" id="ARBA00022723"/>
    </source>
</evidence>
<feature type="domain" description="Anthranilate synthase component I N-terminal" evidence="17">
    <location>
        <begin position="28"/>
        <end position="167"/>
    </location>
</feature>
<dbReference type="NCBIfam" id="TIGR00564">
    <property type="entry name" value="trpE_most"/>
    <property type="match status" value="1"/>
</dbReference>
<comment type="subunit">
    <text evidence="4 15">Heterotetramer consisting of two non-identical subunits: a beta subunit (TrpG) and a large alpha subunit (TrpE).</text>
</comment>
<dbReference type="InterPro" id="IPR005256">
    <property type="entry name" value="Anth_synth_I_PabB"/>
</dbReference>
<dbReference type="GO" id="GO:0004049">
    <property type="term" value="F:anthranilate synthase activity"/>
    <property type="evidence" value="ECO:0007669"/>
    <property type="project" value="UniProtKB-EC"/>
</dbReference>
<dbReference type="AlphaFoldDB" id="A0AAJ1AJN7"/>
<dbReference type="SUPFAM" id="SSF56322">
    <property type="entry name" value="ADC synthase"/>
    <property type="match status" value="1"/>
</dbReference>
<proteinExistence type="inferred from homology"/>
<dbReference type="InterPro" id="IPR019999">
    <property type="entry name" value="Anth_synth_I-like"/>
</dbReference>
<evidence type="ECO:0000256" key="5">
    <source>
        <dbReference type="ARBA" id="ARBA00012266"/>
    </source>
</evidence>
<evidence type="ECO:0000256" key="6">
    <source>
        <dbReference type="ARBA" id="ARBA00020653"/>
    </source>
</evidence>
<dbReference type="Proteomes" id="UP001197609">
    <property type="component" value="Unassembled WGS sequence"/>
</dbReference>
<keyword evidence="10 15" id="KW-0460">Magnesium</keyword>
<keyword evidence="8 15" id="KW-0479">Metal-binding</keyword>
<evidence type="ECO:0000259" key="16">
    <source>
        <dbReference type="Pfam" id="PF00425"/>
    </source>
</evidence>
<evidence type="ECO:0000256" key="4">
    <source>
        <dbReference type="ARBA" id="ARBA00011575"/>
    </source>
</evidence>
<dbReference type="PRINTS" id="PR00095">
    <property type="entry name" value="ANTSNTHASEI"/>
</dbReference>
<dbReference type="Pfam" id="PF04715">
    <property type="entry name" value="Anth_synt_I_N"/>
    <property type="match status" value="1"/>
</dbReference>
<evidence type="ECO:0000256" key="1">
    <source>
        <dbReference type="ARBA" id="ARBA00001946"/>
    </source>
</evidence>
<evidence type="ECO:0000256" key="13">
    <source>
        <dbReference type="ARBA" id="ARBA00025634"/>
    </source>
</evidence>
<dbReference type="Pfam" id="PF00425">
    <property type="entry name" value="Chorismate_bind"/>
    <property type="match status" value="1"/>
</dbReference>
<dbReference type="PANTHER" id="PTHR11236:SF48">
    <property type="entry name" value="ISOCHORISMATE SYNTHASE MENF"/>
    <property type="match status" value="1"/>
</dbReference>
<name>A0AAJ1AJN7_9BACT</name>
<reference evidence="18 19" key="1">
    <citation type="journal article" date="2021" name="bioRxiv">
        <title>Unraveling nitrogen, sulfur and carbon metabolic pathways and microbial community transcriptional responses to substrate deprivation and toxicity stresses in a bioreactor mimicking anoxic brackish coastal sediment conditions.</title>
        <authorList>
            <person name="Martins P.D."/>
            <person name="Echeveste M.J."/>
            <person name="Arshad A."/>
            <person name="Kurth J."/>
            <person name="Ouboter H."/>
            <person name="Jetten M.S.M."/>
            <person name="Welte C.U."/>
        </authorList>
    </citation>
    <scope>NUCLEOTIDE SEQUENCE [LARGE SCALE GENOMIC DNA]</scope>
    <source>
        <strain evidence="18">MAG_38</strain>
    </source>
</reference>
<dbReference type="GO" id="GO:0000162">
    <property type="term" value="P:L-tryptophan biosynthetic process"/>
    <property type="evidence" value="ECO:0007669"/>
    <property type="project" value="UniProtKB-KW"/>
</dbReference>
<feature type="domain" description="Chorismate-utilising enzyme C-terminal" evidence="16">
    <location>
        <begin position="226"/>
        <end position="479"/>
    </location>
</feature>
<comment type="caution">
    <text evidence="18">The sequence shown here is derived from an EMBL/GenBank/DDBJ whole genome shotgun (WGS) entry which is preliminary data.</text>
</comment>
<gene>
    <name evidence="15 18" type="primary">trpE</name>
    <name evidence="18" type="ORF">K8G79_13010</name>
</gene>
<comment type="pathway">
    <text evidence="2 15">Amino-acid biosynthesis; L-tryptophan biosynthesis; L-tryptophan from chorismate: step 1/5.</text>
</comment>
<dbReference type="InterPro" id="IPR005801">
    <property type="entry name" value="ADC_synthase"/>
</dbReference>
<dbReference type="GO" id="GO:0046872">
    <property type="term" value="F:metal ion binding"/>
    <property type="evidence" value="ECO:0007669"/>
    <property type="project" value="UniProtKB-KW"/>
</dbReference>
<evidence type="ECO:0000256" key="9">
    <source>
        <dbReference type="ARBA" id="ARBA00022822"/>
    </source>
</evidence>
<keyword evidence="7 15" id="KW-0028">Amino-acid biosynthesis</keyword>
<comment type="function">
    <text evidence="13 15">Part of a heterotetrameric complex that catalyzes the two-step biosynthesis of anthranilate, an intermediate in the biosynthesis of L-tryptophan. In the first step, the glutamine-binding beta subunit (TrpG) of anthranilate synthase (AS) provides the glutamine amidotransferase activity which generates ammonia as a substrate that, along with chorismate, is used in the second step, catalyzed by the large alpha subunit of AS (TrpE) to produce anthranilate. In the absence of TrpG, TrpE can synthesize anthranilate directly from chorismate and high concentrations of ammonia.</text>
</comment>
<protein>
    <recommendedName>
        <fullName evidence="6 15">Anthranilate synthase component 1</fullName>
        <ecNumber evidence="5 15">4.1.3.27</ecNumber>
    </recommendedName>
</protein>
<evidence type="ECO:0000259" key="17">
    <source>
        <dbReference type="Pfam" id="PF04715"/>
    </source>
</evidence>
<dbReference type="PANTHER" id="PTHR11236">
    <property type="entry name" value="AMINOBENZOATE/ANTHRANILATE SYNTHASE"/>
    <property type="match status" value="1"/>
</dbReference>